<name>A0ABT1DMN3_9ACTN</name>
<feature type="transmembrane region" description="Helical" evidence="1">
    <location>
        <begin position="70"/>
        <end position="91"/>
    </location>
</feature>
<dbReference type="RefSeq" id="WP_253237475.1">
    <property type="nucleotide sequence ID" value="NZ_JAMYJR010000012.1"/>
</dbReference>
<dbReference type="EMBL" id="JAMYJR010000012">
    <property type="protein sequence ID" value="MCO8271341.1"/>
    <property type="molecule type" value="Genomic_DNA"/>
</dbReference>
<proteinExistence type="predicted"/>
<evidence type="ECO:0000313" key="3">
    <source>
        <dbReference type="Proteomes" id="UP001523369"/>
    </source>
</evidence>
<organism evidence="2 3">
    <name type="scientific">Paractinoplanes aksuensis</name>
    <dbReference type="NCBI Taxonomy" id="2939490"/>
    <lineage>
        <taxon>Bacteria</taxon>
        <taxon>Bacillati</taxon>
        <taxon>Actinomycetota</taxon>
        <taxon>Actinomycetes</taxon>
        <taxon>Micromonosporales</taxon>
        <taxon>Micromonosporaceae</taxon>
        <taxon>Paractinoplanes</taxon>
    </lineage>
</organism>
<comment type="caution">
    <text evidence="2">The sequence shown here is derived from an EMBL/GenBank/DDBJ whole genome shotgun (WGS) entry which is preliminary data.</text>
</comment>
<dbReference type="Proteomes" id="UP001523369">
    <property type="component" value="Unassembled WGS sequence"/>
</dbReference>
<keyword evidence="1" id="KW-1133">Transmembrane helix</keyword>
<feature type="transmembrane region" description="Helical" evidence="1">
    <location>
        <begin position="97"/>
        <end position="115"/>
    </location>
</feature>
<evidence type="ECO:0000256" key="1">
    <source>
        <dbReference type="SAM" id="Phobius"/>
    </source>
</evidence>
<reference evidence="2 3" key="1">
    <citation type="submission" date="2022-06" db="EMBL/GenBank/DDBJ databases">
        <title>New Species of the Genus Actinoplanes, ActinopZanes ferrugineus.</title>
        <authorList>
            <person name="Ding P."/>
        </authorList>
    </citation>
    <scope>NUCLEOTIDE SEQUENCE [LARGE SCALE GENOMIC DNA]</scope>
    <source>
        <strain evidence="2 3">TRM88003</strain>
    </source>
</reference>
<evidence type="ECO:0000313" key="2">
    <source>
        <dbReference type="EMBL" id="MCO8271341.1"/>
    </source>
</evidence>
<accession>A0ABT1DMN3</accession>
<keyword evidence="1" id="KW-0812">Transmembrane</keyword>
<sequence length="141" mass="15337">MLSGVSLILIGLVVAVVQLRRGDIGFGQLPGEDRETRRAVRRAIRDGHTDDARIDQLARRILRSTPRVHWAPYFFATMLVLSIAVLIGVAFTGGKVALPASQILLWAALIALDAVNKRRAANYRGLGDGGMTTTPNRPEPI</sequence>
<protein>
    <submittedName>
        <fullName evidence="2">Uncharacterized protein</fullName>
    </submittedName>
</protein>
<keyword evidence="3" id="KW-1185">Reference proteome</keyword>
<gene>
    <name evidence="2" type="ORF">M1L60_12125</name>
</gene>
<keyword evidence="1" id="KW-0472">Membrane</keyword>